<reference evidence="1 2" key="2">
    <citation type="journal article" date="2022" name="Mol. Ecol. Resour.">
        <title>The genomes of chicory, endive, great burdock and yacon provide insights into Asteraceae paleo-polyploidization history and plant inulin production.</title>
        <authorList>
            <person name="Fan W."/>
            <person name="Wang S."/>
            <person name="Wang H."/>
            <person name="Wang A."/>
            <person name="Jiang F."/>
            <person name="Liu H."/>
            <person name="Zhao H."/>
            <person name="Xu D."/>
            <person name="Zhang Y."/>
        </authorList>
    </citation>
    <scope>NUCLEOTIDE SEQUENCE [LARGE SCALE GENOMIC DNA]</scope>
    <source>
        <strain evidence="2">cv. Yunnan</strain>
        <tissue evidence="1">Leaves</tissue>
    </source>
</reference>
<evidence type="ECO:0000313" key="2">
    <source>
        <dbReference type="Proteomes" id="UP001056120"/>
    </source>
</evidence>
<gene>
    <name evidence="1" type="ORF">L1987_23122</name>
</gene>
<dbReference type="EMBL" id="CM042025">
    <property type="protein sequence ID" value="KAI3807197.1"/>
    <property type="molecule type" value="Genomic_DNA"/>
</dbReference>
<organism evidence="1 2">
    <name type="scientific">Smallanthus sonchifolius</name>
    <dbReference type="NCBI Taxonomy" id="185202"/>
    <lineage>
        <taxon>Eukaryota</taxon>
        <taxon>Viridiplantae</taxon>
        <taxon>Streptophyta</taxon>
        <taxon>Embryophyta</taxon>
        <taxon>Tracheophyta</taxon>
        <taxon>Spermatophyta</taxon>
        <taxon>Magnoliopsida</taxon>
        <taxon>eudicotyledons</taxon>
        <taxon>Gunneridae</taxon>
        <taxon>Pentapetalae</taxon>
        <taxon>asterids</taxon>
        <taxon>campanulids</taxon>
        <taxon>Asterales</taxon>
        <taxon>Asteraceae</taxon>
        <taxon>Asteroideae</taxon>
        <taxon>Heliantheae alliance</taxon>
        <taxon>Millerieae</taxon>
        <taxon>Smallanthus</taxon>
    </lineage>
</organism>
<reference evidence="2" key="1">
    <citation type="journal article" date="2022" name="Mol. Ecol. Resour.">
        <title>The genomes of chicory, endive, great burdock and yacon provide insights into Asteraceae palaeo-polyploidization history and plant inulin production.</title>
        <authorList>
            <person name="Fan W."/>
            <person name="Wang S."/>
            <person name="Wang H."/>
            <person name="Wang A."/>
            <person name="Jiang F."/>
            <person name="Liu H."/>
            <person name="Zhao H."/>
            <person name="Xu D."/>
            <person name="Zhang Y."/>
        </authorList>
    </citation>
    <scope>NUCLEOTIDE SEQUENCE [LARGE SCALE GENOMIC DNA]</scope>
    <source>
        <strain evidence="2">cv. Yunnan</strain>
    </source>
</reference>
<proteinExistence type="predicted"/>
<protein>
    <submittedName>
        <fullName evidence="1">Uncharacterized protein</fullName>
    </submittedName>
</protein>
<keyword evidence="2" id="KW-1185">Reference proteome</keyword>
<sequence>MKSPSVEIISECFIKPKFISEEANKPVYFSPWDIAMLSTHYIQKGLLYPLPEYQDFSITTFLEDLKDSLSATLTHFHPLASRLDTVKQENPPSFAVFINSDNSPGARFIHSSIDMTVADILTPVDVPLIVQSFFDHNKAISYDGLELSLLSVQVTKLIDGIFIACSVNHMVADGCAFWHFFNSWSEVFESKRRNERIVSISRPPVLRRWIPTGSGEILTLRSVNDDQCIDRPNPPFLKQRIFHFSSDSLSKLKAKVNLECNTTKISTLQSLSALVWRCVTRARRLPLERETTCRMTADNRKRLSPPLPDNYFGNSLNSLRATATAGRLLDCSIGWAAWRLHQAVVNHDDKVIKEFVDSWLKSPFVYTASRLFDASCIQIGGSQRFNIYGNTFGLGKGLAVRSGYANKFDGKVTVYPGREGGGSMDLEICLLPENMEAFESDEEFIGVVTC</sequence>
<dbReference type="Proteomes" id="UP001056120">
    <property type="component" value="Linkage Group LG08"/>
</dbReference>
<evidence type="ECO:0000313" key="1">
    <source>
        <dbReference type="EMBL" id="KAI3807197.1"/>
    </source>
</evidence>
<accession>A0ACB9IHA9</accession>
<name>A0ACB9IHA9_9ASTR</name>
<comment type="caution">
    <text evidence="1">The sequence shown here is derived from an EMBL/GenBank/DDBJ whole genome shotgun (WGS) entry which is preliminary data.</text>
</comment>